<dbReference type="InterPro" id="IPR017853">
    <property type="entry name" value="GH"/>
</dbReference>
<evidence type="ECO:0000259" key="4">
    <source>
        <dbReference type="SMART" id="SM00642"/>
    </source>
</evidence>
<dbReference type="FunFam" id="3.90.400.10:FF:000002">
    <property type="entry name" value="Sucrose isomerase"/>
    <property type="match status" value="1"/>
</dbReference>
<feature type="compositionally biased region" description="Polar residues" evidence="3">
    <location>
        <begin position="337"/>
        <end position="346"/>
    </location>
</feature>
<sequence>MALSDTKPWWQGSFGYQIYIRSFADSNDDGFGDFQGIRSKIPYLKDLGIDFVWITPFYPSPMADWGYDVAEYCDIDPTFGTLDDFDSLVEQAHANDIKIVADLVPNHTSDQHEWFKEAIKGPENEFRDYYVWKDPAPDGGPPNNWVAYFGGPAWTFDETSGQYYMHLFLPEQPDLNWRNPKIPEEFDQILRFWLERGVDGFRIDVAGGLMKDEQFRSNPEITPWDPEGDRWEQFESFEHRYDIFQKDNHEIFRRWRSIFDEYGAYLHGETYILEPSGLAELLPGDGLHGGFWFEPMHIEWDPSEIRRSIVEVSELVGESILWAAGSHDMPRSPTRFVPQQETSTRPNNDDLGRSRTLALNVLFSFLPGVPVIYQGEELGLIDGDVLEEHKLDPVALNDNQFGGRDGCRTPMPWSSGNNNGFSETKPWLISKQRDVSETAEAQIDKPGSWHSFYKELLYTRRSLPDITGLDVTWLDSGQGSVIWYERGPVGVVVNTSSETESIKLSLDSEIVYQTSQVEILESGEVIVSGVGAFVYLRD</sequence>
<dbReference type="Pfam" id="PF00128">
    <property type="entry name" value="Alpha-amylase"/>
    <property type="match status" value="1"/>
</dbReference>
<accession>A0A381ZUS0</accession>
<dbReference type="EMBL" id="UINC01022743">
    <property type="protein sequence ID" value="SVA92990.1"/>
    <property type="molecule type" value="Genomic_DNA"/>
</dbReference>
<keyword evidence="1" id="KW-0378">Hydrolase</keyword>
<dbReference type="AlphaFoldDB" id="A0A381ZUS0"/>
<evidence type="ECO:0000256" key="1">
    <source>
        <dbReference type="ARBA" id="ARBA00022801"/>
    </source>
</evidence>
<dbReference type="SMART" id="SM00642">
    <property type="entry name" value="Aamy"/>
    <property type="match status" value="1"/>
</dbReference>
<dbReference type="PANTHER" id="PTHR10357">
    <property type="entry name" value="ALPHA-AMYLASE FAMILY MEMBER"/>
    <property type="match status" value="1"/>
</dbReference>
<dbReference type="Gene3D" id="3.20.20.80">
    <property type="entry name" value="Glycosidases"/>
    <property type="match status" value="1"/>
</dbReference>
<evidence type="ECO:0000256" key="3">
    <source>
        <dbReference type="SAM" id="MobiDB-lite"/>
    </source>
</evidence>
<dbReference type="GO" id="GO:0004556">
    <property type="term" value="F:alpha-amylase activity"/>
    <property type="evidence" value="ECO:0007669"/>
    <property type="project" value="TreeGrafter"/>
</dbReference>
<dbReference type="Gene3D" id="3.90.400.10">
    <property type="entry name" value="Oligo-1,6-glucosidase, Domain 2"/>
    <property type="match status" value="1"/>
</dbReference>
<dbReference type="SUPFAM" id="SSF51445">
    <property type="entry name" value="(Trans)glycosidases"/>
    <property type="match status" value="1"/>
</dbReference>
<evidence type="ECO:0000313" key="5">
    <source>
        <dbReference type="EMBL" id="SVA92990.1"/>
    </source>
</evidence>
<gene>
    <name evidence="5" type="ORF">METZ01_LOCUS145844</name>
</gene>
<name>A0A381ZUS0_9ZZZZ</name>
<dbReference type="PANTHER" id="PTHR10357:SF179">
    <property type="entry name" value="NEUTRAL AND BASIC AMINO ACID TRANSPORT PROTEIN RBAT"/>
    <property type="match status" value="1"/>
</dbReference>
<proteinExistence type="predicted"/>
<dbReference type="GO" id="GO:0009313">
    <property type="term" value="P:oligosaccharide catabolic process"/>
    <property type="evidence" value="ECO:0007669"/>
    <property type="project" value="TreeGrafter"/>
</dbReference>
<evidence type="ECO:0000256" key="2">
    <source>
        <dbReference type="ARBA" id="ARBA00023295"/>
    </source>
</evidence>
<protein>
    <recommendedName>
        <fullName evidence="4">Glycosyl hydrolase family 13 catalytic domain-containing protein</fullName>
    </recommendedName>
</protein>
<keyword evidence="2" id="KW-0326">Glycosidase</keyword>
<dbReference type="InterPro" id="IPR006047">
    <property type="entry name" value="GH13_cat_dom"/>
</dbReference>
<feature type="region of interest" description="Disordered" evidence="3">
    <location>
        <begin position="331"/>
        <end position="351"/>
    </location>
</feature>
<feature type="domain" description="Glycosyl hydrolase family 13 catalytic" evidence="4">
    <location>
        <begin position="17"/>
        <end position="408"/>
    </location>
</feature>
<organism evidence="5">
    <name type="scientific">marine metagenome</name>
    <dbReference type="NCBI Taxonomy" id="408172"/>
    <lineage>
        <taxon>unclassified sequences</taxon>
        <taxon>metagenomes</taxon>
        <taxon>ecological metagenomes</taxon>
    </lineage>
</organism>
<dbReference type="InterPro" id="IPR045857">
    <property type="entry name" value="O16G_dom_2"/>
</dbReference>
<reference evidence="5" key="1">
    <citation type="submission" date="2018-05" db="EMBL/GenBank/DDBJ databases">
        <authorList>
            <person name="Lanie J.A."/>
            <person name="Ng W.-L."/>
            <person name="Kazmierczak K.M."/>
            <person name="Andrzejewski T.M."/>
            <person name="Davidsen T.M."/>
            <person name="Wayne K.J."/>
            <person name="Tettelin H."/>
            <person name="Glass J.I."/>
            <person name="Rusch D."/>
            <person name="Podicherti R."/>
            <person name="Tsui H.-C.T."/>
            <person name="Winkler M.E."/>
        </authorList>
    </citation>
    <scope>NUCLEOTIDE SEQUENCE</scope>
</reference>